<dbReference type="PANTHER" id="PTHR10887">
    <property type="entry name" value="DNA2/NAM7 HELICASE FAMILY"/>
    <property type="match status" value="1"/>
</dbReference>
<dbReference type="AlphaFoldDB" id="A0A9P5TBZ2"/>
<dbReference type="InterPro" id="IPR047187">
    <property type="entry name" value="SF1_C_Upf1"/>
</dbReference>
<sequence length="362" mass="40330">MPLFYPCFSYFPTDRLPIRLGKFISKNVYVGKLRSKHSITDYSCINFIDVGKGKETKQGNSYLNMEEVHMVVRVAERYQEHGLDFCIITFYDPQRAAITQALKNASLPSERVYNVDSFQGNEADYVILSSVRTGHPGFLKSQPRMNVALTRCRKGMVVVTNKCFLQREGRSMLLGELCHTWSQRHEACWIDWKAMLNNSVALPGLPLPLPPPIPLYGMLNPTLAVQRSQQLQALARIDEQSRPNPIHSLSQRIAVLPRDPPPSKPKTWSELIQTSRSTLAGPVSGSASAIGPWRRTTVTAADPVRPSVGKTERFGGRGGTPMAAVAAPREPDDDAFASLQQLATALDQSSSSWRHKSKMPVR</sequence>
<dbReference type="PANTHER" id="PTHR10887:SF495">
    <property type="entry name" value="HELICASE SENATAXIN ISOFORM X1-RELATED"/>
    <property type="match status" value="1"/>
</dbReference>
<dbReference type="InterPro" id="IPR045055">
    <property type="entry name" value="DNA2/NAM7-like"/>
</dbReference>
<organism evidence="3 4">
    <name type="scientific">Russula ochroleuca</name>
    <dbReference type="NCBI Taxonomy" id="152965"/>
    <lineage>
        <taxon>Eukaryota</taxon>
        <taxon>Fungi</taxon>
        <taxon>Dikarya</taxon>
        <taxon>Basidiomycota</taxon>
        <taxon>Agaricomycotina</taxon>
        <taxon>Agaricomycetes</taxon>
        <taxon>Russulales</taxon>
        <taxon>Russulaceae</taxon>
        <taxon>Russula</taxon>
    </lineage>
</organism>
<evidence type="ECO:0000256" key="1">
    <source>
        <dbReference type="SAM" id="MobiDB-lite"/>
    </source>
</evidence>
<reference evidence="3" key="1">
    <citation type="submission" date="2019-10" db="EMBL/GenBank/DDBJ databases">
        <authorList>
            <consortium name="DOE Joint Genome Institute"/>
            <person name="Kuo A."/>
            <person name="Miyauchi S."/>
            <person name="Kiss E."/>
            <person name="Drula E."/>
            <person name="Kohler A."/>
            <person name="Sanchez-Garcia M."/>
            <person name="Andreopoulos B."/>
            <person name="Barry K.W."/>
            <person name="Bonito G."/>
            <person name="Buee M."/>
            <person name="Carver A."/>
            <person name="Chen C."/>
            <person name="Cichocki N."/>
            <person name="Clum A."/>
            <person name="Culley D."/>
            <person name="Crous P.W."/>
            <person name="Fauchery L."/>
            <person name="Girlanda M."/>
            <person name="Hayes R."/>
            <person name="Keri Z."/>
            <person name="LaButti K."/>
            <person name="Lipzen A."/>
            <person name="Lombard V."/>
            <person name="Magnuson J."/>
            <person name="Maillard F."/>
            <person name="Morin E."/>
            <person name="Murat C."/>
            <person name="Nolan M."/>
            <person name="Ohm R."/>
            <person name="Pangilinan J."/>
            <person name="Pereira M."/>
            <person name="Perotto S."/>
            <person name="Peter M."/>
            <person name="Riley R."/>
            <person name="Sitrit Y."/>
            <person name="Stielow B."/>
            <person name="Szollosi G."/>
            <person name="Zifcakova L."/>
            <person name="Stursova M."/>
            <person name="Spatafora J.W."/>
            <person name="Tedersoo L."/>
            <person name="Vaario L.-M."/>
            <person name="Yamada A."/>
            <person name="Yan M."/>
            <person name="Wang P."/>
            <person name="Xu J."/>
            <person name="Bruns T."/>
            <person name="Baldrian P."/>
            <person name="Vilgalys R."/>
            <person name="Henrissat B."/>
            <person name="Grigoriev I.V."/>
            <person name="Hibbett D."/>
            <person name="Nagy L.G."/>
            <person name="Martin F.M."/>
        </authorList>
    </citation>
    <scope>NUCLEOTIDE SEQUENCE</scope>
    <source>
        <strain evidence="3">Prilba</strain>
    </source>
</reference>
<accession>A0A9P5TBZ2</accession>
<feature type="domain" description="DNA2/NAM7 helicase-like C-terminal" evidence="2">
    <location>
        <begin position="22"/>
        <end position="162"/>
    </location>
</feature>
<dbReference type="CDD" id="cd18808">
    <property type="entry name" value="SF1_C_Upf1"/>
    <property type="match status" value="1"/>
</dbReference>
<dbReference type="Pfam" id="PF13087">
    <property type="entry name" value="AAA_12"/>
    <property type="match status" value="1"/>
</dbReference>
<feature type="compositionally biased region" description="Polar residues" evidence="1">
    <location>
        <begin position="338"/>
        <end position="352"/>
    </location>
</feature>
<dbReference type="InterPro" id="IPR027417">
    <property type="entry name" value="P-loop_NTPase"/>
</dbReference>
<name>A0A9P5TBZ2_9AGAM</name>
<gene>
    <name evidence="3" type="ORF">DFH94DRAFT_664458</name>
</gene>
<feature type="compositionally biased region" description="Basic residues" evidence="1">
    <location>
        <begin position="353"/>
        <end position="362"/>
    </location>
</feature>
<feature type="region of interest" description="Disordered" evidence="1">
    <location>
        <begin position="279"/>
        <end position="362"/>
    </location>
</feature>
<comment type="caution">
    <text evidence="3">The sequence shown here is derived from an EMBL/GenBank/DDBJ whole genome shotgun (WGS) entry which is preliminary data.</text>
</comment>
<evidence type="ECO:0000313" key="4">
    <source>
        <dbReference type="Proteomes" id="UP000759537"/>
    </source>
</evidence>
<keyword evidence="4" id="KW-1185">Reference proteome</keyword>
<dbReference type="EMBL" id="WHVB01000004">
    <property type="protein sequence ID" value="KAF8483860.1"/>
    <property type="molecule type" value="Genomic_DNA"/>
</dbReference>
<reference evidence="3" key="2">
    <citation type="journal article" date="2020" name="Nat. Commun.">
        <title>Large-scale genome sequencing of mycorrhizal fungi provides insights into the early evolution of symbiotic traits.</title>
        <authorList>
            <person name="Miyauchi S."/>
            <person name="Kiss E."/>
            <person name="Kuo A."/>
            <person name="Drula E."/>
            <person name="Kohler A."/>
            <person name="Sanchez-Garcia M."/>
            <person name="Morin E."/>
            <person name="Andreopoulos B."/>
            <person name="Barry K.W."/>
            <person name="Bonito G."/>
            <person name="Buee M."/>
            <person name="Carver A."/>
            <person name="Chen C."/>
            <person name="Cichocki N."/>
            <person name="Clum A."/>
            <person name="Culley D."/>
            <person name="Crous P.W."/>
            <person name="Fauchery L."/>
            <person name="Girlanda M."/>
            <person name="Hayes R.D."/>
            <person name="Keri Z."/>
            <person name="LaButti K."/>
            <person name="Lipzen A."/>
            <person name="Lombard V."/>
            <person name="Magnuson J."/>
            <person name="Maillard F."/>
            <person name="Murat C."/>
            <person name="Nolan M."/>
            <person name="Ohm R.A."/>
            <person name="Pangilinan J."/>
            <person name="Pereira M.F."/>
            <person name="Perotto S."/>
            <person name="Peter M."/>
            <person name="Pfister S."/>
            <person name="Riley R."/>
            <person name="Sitrit Y."/>
            <person name="Stielow J.B."/>
            <person name="Szollosi G."/>
            <person name="Zifcakova L."/>
            <person name="Stursova M."/>
            <person name="Spatafora J.W."/>
            <person name="Tedersoo L."/>
            <person name="Vaario L.M."/>
            <person name="Yamada A."/>
            <person name="Yan M."/>
            <person name="Wang P."/>
            <person name="Xu J."/>
            <person name="Bruns T."/>
            <person name="Baldrian P."/>
            <person name="Vilgalys R."/>
            <person name="Dunand C."/>
            <person name="Henrissat B."/>
            <person name="Grigoriev I.V."/>
            <person name="Hibbett D."/>
            <person name="Nagy L.G."/>
            <person name="Martin F.M."/>
        </authorList>
    </citation>
    <scope>NUCLEOTIDE SEQUENCE</scope>
    <source>
        <strain evidence="3">Prilba</strain>
    </source>
</reference>
<dbReference type="Proteomes" id="UP000759537">
    <property type="component" value="Unassembled WGS sequence"/>
</dbReference>
<dbReference type="Gene3D" id="3.40.50.300">
    <property type="entry name" value="P-loop containing nucleotide triphosphate hydrolases"/>
    <property type="match status" value="1"/>
</dbReference>
<proteinExistence type="predicted"/>
<dbReference type="InterPro" id="IPR041679">
    <property type="entry name" value="DNA2/NAM7-like_C"/>
</dbReference>
<dbReference type="OrthoDB" id="6513042at2759"/>
<dbReference type="SUPFAM" id="SSF52540">
    <property type="entry name" value="P-loop containing nucleoside triphosphate hydrolases"/>
    <property type="match status" value="1"/>
</dbReference>
<evidence type="ECO:0000313" key="3">
    <source>
        <dbReference type="EMBL" id="KAF8483860.1"/>
    </source>
</evidence>
<protein>
    <submittedName>
        <fullName evidence="3">AAA domain-containing protein</fullName>
    </submittedName>
</protein>
<evidence type="ECO:0000259" key="2">
    <source>
        <dbReference type="Pfam" id="PF13087"/>
    </source>
</evidence>